<keyword evidence="2 5" id="KW-0812">Transmembrane</keyword>
<dbReference type="PANTHER" id="PTHR28018">
    <property type="entry name" value="RESPIRATORY SUPERCOMPLEX FACTOR 2, MITOCHONDRIAL"/>
    <property type="match status" value="1"/>
</dbReference>
<evidence type="ECO:0000256" key="4">
    <source>
        <dbReference type="ARBA" id="ARBA00023136"/>
    </source>
</evidence>
<reference evidence="7" key="1">
    <citation type="journal article" date="2021" name="IMA Fungus">
        <title>Genomic characterization of three marine fungi, including Emericellopsis atlantica sp. nov. with signatures of a generalist lifestyle and marine biomass degradation.</title>
        <authorList>
            <person name="Hagestad O.C."/>
            <person name="Hou L."/>
            <person name="Andersen J.H."/>
            <person name="Hansen E.H."/>
            <person name="Altermark B."/>
            <person name="Li C."/>
            <person name="Kuhnert E."/>
            <person name="Cox R.J."/>
            <person name="Crous P.W."/>
            <person name="Spatafora J.W."/>
            <person name="Lail K."/>
            <person name="Amirebrahimi M."/>
            <person name="Lipzen A."/>
            <person name="Pangilinan J."/>
            <person name="Andreopoulos W."/>
            <person name="Hayes R.D."/>
            <person name="Ng V."/>
            <person name="Grigoriev I.V."/>
            <person name="Jackson S.A."/>
            <person name="Sutton T.D.S."/>
            <person name="Dobson A.D.W."/>
            <person name="Rama T."/>
        </authorList>
    </citation>
    <scope>NUCLEOTIDE SEQUENCE</scope>
    <source>
        <strain evidence="7">TS7</strain>
    </source>
</reference>
<name>A0A9P8CTF3_9HYPO</name>
<keyword evidence="8" id="KW-1185">Reference proteome</keyword>
<evidence type="ECO:0000256" key="5">
    <source>
        <dbReference type="SAM" id="Phobius"/>
    </source>
</evidence>
<evidence type="ECO:0000256" key="2">
    <source>
        <dbReference type="ARBA" id="ARBA00022692"/>
    </source>
</evidence>
<evidence type="ECO:0000313" key="8">
    <source>
        <dbReference type="Proteomes" id="UP000887229"/>
    </source>
</evidence>
<dbReference type="InterPro" id="IPR040153">
    <property type="entry name" value="Rcf2"/>
</dbReference>
<comment type="subcellular location">
    <subcellularLocation>
        <location evidence="1">Mitochondrion</location>
    </subcellularLocation>
</comment>
<dbReference type="EMBL" id="MU251242">
    <property type="protein sequence ID" value="KAG9258778.1"/>
    <property type="molecule type" value="Genomic_DNA"/>
</dbReference>
<dbReference type="GeneID" id="70291649"/>
<gene>
    <name evidence="7" type="ORF">F5Z01DRAFT_6</name>
</gene>
<sequence>MKIIASGEEKEYYDSIISSGAKAGLCGLALGVAAMAGLHSWYPPFRQLPLYIKSTSALYPGMVATSIGASHASHNYQSRLHPQAQEYIREVKRQAKEAHKKEPRSQREREWLHKNQYYILGGIWASTMAFSLARMRHDHFTTGARKLVQARVTAQASTLAVLLATAAIEFKERQERMGKFQPVVLVHSEAPRGGQPQEKRIP</sequence>
<dbReference type="GO" id="GO:0005739">
    <property type="term" value="C:mitochondrion"/>
    <property type="evidence" value="ECO:0007669"/>
    <property type="project" value="UniProtKB-SubCell"/>
</dbReference>
<keyword evidence="3 5" id="KW-1133">Transmembrane helix</keyword>
<evidence type="ECO:0000259" key="6">
    <source>
        <dbReference type="PROSITE" id="PS51503"/>
    </source>
</evidence>
<dbReference type="RefSeq" id="XP_046122702.1">
    <property type="nucleotide sequence ID" value="XM_046260746.1"/>
</dbReference>
<dbReference type="InterPro" id="IPR007667">
    <property type="entry name" value="Hypoxia_induced_domain"/>
</dbReference>
<feature type="transmembrane region" description="Helical" evidence="5">
    <location>
        <begin position="21"/>
        <end position="42"/>
    </location>
</feature>
<organism evidence="7 8">
    <name type="scientific">Emericellopsis atlantica</name>
    <dbReference type="NCBI Taxonomy" id="2614577"/>
    <lineage>
        <taxon>Eukaryota</taxon>
        <taxon>Fungi</taxon>
        <taxon>Dikarya</taxon>
        <taxon>Ascomycota</taxon>
        <taxon>Pezizomycotina</taxon>
        <taxon>Sordariomycetes</taxon>
        <taxon>Hypocreomycetidae</taxon>
        <taxon>Hypocreales</taxon>
        <taxon>Bionectriaceae</taxon>
        <taxon>Emericellopsis</taxon>
    </lineage>
</organism>
<accession>A0A9P8CTF3</accession>
<dbReference type="AlphaFoldDB" id="A0A9P8CTF3"/>
<feature type="domain" description="HIG1" evidence="6">
    <location>
        <begin position="89"/>
        <end position="180"/>
    </location>
</feature>
<keyword evidence="4 5" id="KW-0472">Membrane</keyword>
<comment type="caution">
    <text evidence="7">The sequence shown here is derived from an EMBL/GenBank/DDBJ whole genome shotgun (WGS) entry which is preliminary data.</text>
</comment>
<dbReference type="OrthoDB" id="1915122at2759"/>
<evidence type="ECO:0000313" key="7">
    <source>
        <dbReference type="EMBL" id="KAG9258778.1"/>
    </source>
</evidence>
<protein>
    <recommendedName>
        <fullName evidence="6">HIG1 domain-containing protein</fullName>
    </recommendedName>
</protein>
<dbReference type="PANTHER" id="PTHR28018:SF3">
    <property type="entry name" value="RESPIRATORY SUPERCOMPLEX FACTOR 2, MITOCHONDRIAL"/>
    <property type="match status" value="1"/>
</dbReference>
<dbReference type="PROSITE" id="PS51503">
    <property type="entry name" value="HIG1"/>
    <property type="match status" value="1"/>
</dbReference>
<dbReference type="Proteomes" id="UP000887229">
    <property type="component" value="Unassembled WGS sequence"/>
</dbReference>
<evidence type="ECO:0000256" key="3">
    <source>
        <dbReference type="ARBA" id="ARBA00022989"/>
    </source>
</evidence>
<evidence type="ECO:0000256" key="1">
    <source>
        <dbReference type="ARBA" id="ARBA00004173"/>
    </source>
</evidence>
<dbReference type="GO" id="GO:0033617">
    <property type="term" value="P:mitochondrial respiratory chain complex IV assembly"/>
    <property type="evidence" value="ECO:0007669"/>
    <property type="project" value="TreeGrafter"/>
</dbReference>
<proteinExistence type="predicted"/>